<name>A0ABS8Q624_9BURK</name>
<reference evidence="8" key="1">
    <citation type="submission" date="2021-11" db="EMBL/GenBank/DDBJ databases">
        <title>The complete genome of Massilia sp sp. G4R7.</title>
        <authorList>
            <person name="Liu L."/>
            <person name="Yue J."/>
            <person name="Yuan J."/>
            <person name="Yang F."/>
            <person name="Li L."/>
        </authorList>
    </citation>
    <scope>NUCLEOTIDE SEQUENCE</scope>
    <source>
        <strain evidence="8">G4R7</strain>
    </source>
</reference>
<dbReference type="Pfam" id="PF14346">
    <property type="entry name" value="DUF4398"/>
    <property type="match status" value="1"/>
</dbReference>
<evidence type="ECO:0000313" key="9">
    <source>
        <dbReference type="Proteomes" id="UP001179361"/>
    </source>
</evidence>
<organism evidence="8 9">
    <name type="scientific">Massilia phyllostachyos</name>
    <dbReference type="NCBI Taxonomy" id="2898585"/>
    <lineage>
        <taxon>Bacteria</taxon>
        <taxon>Pseudomonadati</taxon>
        <taxon>Pseudomonadota</taxon>
        <taxon>Betaproteobacteria</taxon>
        <taxon>Burkholderiales</taxon>
        <taxon>Oxalobacteraceae</taxon>
        <taxon>Telluria group</taxon>
        <taxon>Massilia</taxon>
    </lineage>
</organism>
<sequence>MKTRSTMSLLAAAVLATACATAPVTTPTLDQARADFVAANNNPQVSQYAPNEFRQASEALDQANAAAARRESLNDVDRLAYVAKQRIATAMEVAKAKGAEADIANASRERDQVRLEARTAEADRAKREAEAAQAAAQQAQAQAQAAQQQAAAAQEQNAALAQRAAVLEALLVELQAVKTERGYVVTIGDVLFATNQAALTPNGMSSLRKLAEVMTQNPNRTVLVEGFTDSTGSSSYNQELSQRRAEAVASALSSMGVPRDRIAMKAYGEAFPVASNDTASNRQLNRRVEIVLSNEGAQIPPRTAAR</sequence>
<gene>
    <name evidence="8" type="ORF">LQ564_07020</name>
</gene>
<evidence type="ECO:0000256" key="6">
    <source>
        <dbReference type="SAM" id="SignalP"/>
    </source>
</evidence>
<evidence type="ECO:0000256" key="3">
    <source>
        <dbReference type="ARBA" id="ARBA00023237"/>
    </source>
</evidence>
<dbReference type="RefSeq" id="WP_231057400.1">
    <property type="nucleotide sequence ID" value="NZ_JAJNOC010000002.1"/>
</dbReference>
<dbReference type="PRINTS" id="PR01023">
    <property type="entry name" value="NAFLGMOTY"/>
</dbReference>
<proteinExistence type="predicted"/>
<evidence type="ECO:0000256" key="5">
    <source>
        <dbReference type="SAM" id="Coils"/>
    </source>
</evidence>
<keyword evidence="6" id="KW-0732">Signal</keyword>
<dbReference type="PANTHER" id="PTHR30329">
    <property type="entry name" value="STATOR ELEMENT OF FLAGELLAR MOTOR COMPLEX"/>
    <property type="match status" value="1"/>
</dbReference>
<evidence type="ECO:0000256" key="4">
    <source>
        <dbReference type="PROSITE-ProRule" id="PRU00473"/>
    </source>
</evidence>
<dbReference type="Pfam" id="PF00691">
    <property type="entry name" value="OmpA"/>
    <property type="match status" value="1"/>
</dbReference>
<dbReference type="InterPro" id="IPR036737">
    <property type="entry name" value="OmpA-like_sf"/>
</dbReference>
<feature type="coiled-coil region" evidence="5">
    <location>
        <begin position="96"/>
        <end position="170"/>
    </location>
</feature>
<feature type="domain" description="OmpA-like" evidence="7">
    <location>
        <begin position="179"/>
        <end position="296"/>
    </location>
</feature>
<dbReference type="InterPro" id="IPR050330">
    <property type="entry name" value="Bact_OuterMem_StrucFunc"/>
</dbReference>
<dbReference type="InterPro" id="IPR025511">
    <property type="entry name" value="DUF4398"/>
</dbReference>
<dbReference type="PROSITE" id="PS51257">
    <property type="entry name" value="PROKAR_LIPOPROTEIN"/>
    <property type="match status" value="1"/>
</dbReference>
<feature type="chain" id="PRO_5046387362" evidence="6">
    <location>
        <begin position="23"/>
        <end position="306"/>
    </location>
</feature>
<dbReference type="PANTHER" id="PTHR30329:SF21">
    <property type="entry name" value="LIPOPROTEIN YIAD-RELATED"/>
    <property type="match status" value="1"/>
</dbReference>
<protein>
    <submittedName>
        <fullName evidence="8">OmpA family protein</fullName>
    </submittedName>
</protein>
<evidence type="ECO:0000256" key="2">
    <source>
        <dbReference type="ARBA" id="ARBA00023136"/>
    </source>
</evidence>
<evidence type="ECO:0000256" key="1">
    <source>
        <dbReference type="ARBA" id="ARBA00004442"/>
    </source>
</evidence>
<accession>A0ABS8Q624</accession>
<dbReference type="Gene3D" id="3.30.1330.60">
    <property type="entry name" value="OmpA-like domain"/>
    <property type="match status" value="1"/>
</dbReference>
<dbReference type="SUPFAM" id="SSF103088">
    <property type="entry name" value="OmpA-like"/>
    <property type="match status" value="1"/>
</dbReference>
<dbReference type="EMBL" id="JAJNOC010000002">
    <property type="protein sequence ID" value="MCD2516065.1"/>
    <property type="molecule type" value="Genomic_DNA"/>
</dbReference>
<comment type="subcellular location">
    <subcellularLocation>
        <location evidence="1">Cell outer membrane</location>
    </subcellularLocation>
</comment>
<evidence type="ECO:0000313" key="8">
    <source>
        <dbReference type="EMBL" id="MCD2516065.1"/>
    </source>
</evidence>
<comment type="caution">
    <text evidence="8">The sequence shown here is derived from an EMBL/GenBank/DDBJ whole genome shotgun (WGS) entry which is preliminary data.</text>
</comment>
<keyword evidence="9" id="KW-1185">Reference proteome</keyword>
<evidence type="ECO:0000259" key="7">
    <source>
        <dbReference type="PROSITE" id="PS51123"/>
    </source>
</evidence>
<dbReference type="PRINTS" id="PR01021">
    <property type="entry name" value="OMPADOMAIN"/>
</dbReference>
<dbReference type="PROSITE" id="PS51123">
    <property type="entry name" value="OMPA_2"/>
    <property type="match status" value="1"/>
</dbReference>
<dbReference type="InterPro" id="IPR006664">
    <property type="entry name" value="OMP_bac"/>
</dbReference>
<feature type="signal peptide" evidence="6">
    <location>
        <begin position="1"/>
        <end position="22"/>
    </location>
</feature>
<keyword evidence="3" id="KW-0998">Cell outer membrane</keyword>
<dbReference type="Proteomes" id="UP001179361">
    <property type="component" value="Unassembled WGS sequence"/>
</dbReference>
<keyword evidence="2 4" id="KW-0472">Membrane</keyword>
<dbReference type="CDD" id="cd07185">
    <property type="entry name" value="OmpA_C-like"/>
    <property type="match status" value="1"/>
</dbReference>
<dbReference type="InterPro" id="IPR006665">
    <property type="entry name" value="OmpA-like"/>
</dbReference>
<keyword evidence="5" id="KW-0175">Coiled coil</keyword>